<reference evidence="1" key="1">
    <citation type="journal article" date="2023" name="Insect Mol. Biol.">
        <title>Genome sequencing provides insights into the evolution of gene families encoding plant cell wall-degrading enzymes in longhorned beetles.</title>
        <authorList>
            <person name="Shin N.R."/>
            <person name="Okamura Y."/>
            <person name="Kirsch R."/>
            <person name="Pauchet Y."/>
        </authorList>
    </citation>
    <scope>NUCLEOTIDE SEQUENCE</scope>
    <source>
        <strain evidence="1">RBIC_L_NR</strain>
    </source>
</reference>
<comment type="caution">
    <text evidence="1">The sequence shown here is derived from an EMBL/GenBank/DDBJ whole genome shotgun (WGS) entry which is preliminary data.</text>
</comment>
<proteinExistence type="predicted"/>
<evidence type="ECO:0000313" key="1">
    <source>
        <dbReference type="EMBL" id="KAJ8940284.1"/>
    </source>
</evidence>
<keyword evidence="2" id="KW-1185">Reference proteome</keyword>
<dbReference type="Proteomes" id="UP001162156">
    <property type="component" value="Unassembled WGS sequence"/>
</dbReference>
<organism evidence="1 2">
    <name type="scientific">Rhamnusium bicolor</name>
    <dbReference type="NCBI Taxonomy" id="1586634"/>
    <lineage>
        <taxon>Eukaryota</taxon>
        <taxon>Metazoa</taxon>
        <taxon>Ecdysozoa</taxon>
        <taxon>Arthropoda</taxon>
        <taxon>Hexapoda</taxon>
        <taxon>Insecta</taxon>
        <taxon>Pterygota</taxon>
        <taxon>Neoptera</taxon>
        <taxon>Endopterygota</taxon>
        <taxon>Coleoptera</taxon>
        <taxon>Polyphaga</taxon>
        <taxon>Cucujiformia</taxon>
        <taxon>Chrysomeloidea</taxon>
        <taxon>Cerambycidae</taxon>
        <taxon>Lepturinae</taxon>
        <taxon>Rhagiini</taxon>
        <taxon>Rhamnusium</taxon>
    </lineage>
</organism>
<sequence length="102" mass="12308">MVKEKIKDTYDNAKRHKYEDDTFETFILLRNELQMRCRHLLYDLKKISSSTDKDFVEKSCKEFLEFTKELNFTDIDRLEAKFATFHNSILSILKDNCMLELE</sequence>
<dbReference type="AlphaFoldDB" id="A0AAV8XNV6"/>
<name>A0AAV8XNV6_9CUCU</name>
<dbReference type="EMBL" id="JANEYF010003007">
    <property type="protein sequence ID" value="KAJ8940284.1"/>
    <property type="molecule type" value="Genomic_DNA"/>
</dbReference>
<accession>A0AAV8XNV6</accession>
<evidence type="ECO:0000313" key="2">
    <source>
        <dbReference type="Proteomes" id="UP001162156"/>
    </source>
</evidence>
<protein>
    <submittedName>
        <fullName evidence="1">Uncharacterized protein</fullName>
    </submittedName>
</protein>
<gene>
    <name evidence="1" type="ORF">NQ314_010758</name>
</gene>